<dbReference type="AlphaFoldDB" id="A0A067STU1"/>
<feature type="transmembrane region" description="Helical" evidence="1">
    <location>
        <begin position="119"/>
        <end position="139"/>
    </location>
</feature>
<feature type="non-terminal residue" evidence="3">
    <location>
        <position position="1"/>
    </location>
</feature>
<keyword evidence="1" id="KW-0812">Transmembrane</keyword>
<accession>A0A067STU1</accession>
<name>A0A067STU1_GALM3</name>
<feature type="transmembrane region" description="Helical" evidence="1">
    <location>
        <begin position="45"/>
        <end position="68"/>
    </location>
</feature>
<feature type="transmembrane region" description="Helical" evidence="1">
    <location>
        <begin position="245"/>
        <end position="263"/>
    </location>
</feature>
<proteinExistence type="predicted"/>
<feature type="transmembrane region" description="Helical" evidence="1">
    <location>
        <begin position="88"/>
        <end position="107"/>
    </location>
</feature>
<sequence>NESTPLIYLTPQLAHQINVATYIHIGTTTVLIWDILDNLRNDFKLIFSFKIGLPTVLYFLTRATLLAYSLGRAVLLTTPVENCATFQIALNVLLVVFVSCTTCFFYIRVCAIYDLNRYIIAFFGTTWLATVAMSITFAHTFTAHHIEPTTYCTERIQGYYLGPTTAILLFNDVLIYLAITWKVYHIFRDAETTMGQRLKQLVFGASLPVLSKVILQDSGLYCLMIVLTKVLLVITIARLQPPSSIMFIICHLVLVNIYSCRVYRNIKMRL</sequence>
<feature type="non-terminal residue" evidence="3">
    <location>
        <position position="270"/>
    </location>
</feature>
<dbReference type="HOGENOM" id="CLU_060549_3_0_1"/>
<dbReference type="InterPro" id="IPR045340">
    <property type="entry name" value="DUF6533"/>
</dbReference>
<feature type="transmembrane region" description="Helical" evidence="1">
    <location>
        <begin position="159"/>
        <end position="179"/>
    </location>
</feature>
<keyword evidence="1" id="KW-1133">Transmembrane helix</keyword>
<evidence type="ECO:0000256" key="1">
    <source>
        <dbReference type="SAM" id="Phobius"/>
    </source>
</evidence>
<dbReference type="EMBL" id="KL142398">
    <property type="protein sequence ID" value="KDR70188.1"/>
    <property type="molecule type" value="Genomic_DNA"/>
</dbReference>
<gene>
    <name evidence="3" type="ORF">GALMADRAFT_41759</name>
</gene>
<protein>
    <recommendedName>
        <fullName evidence="2">DUF6533 domain-containing protein</fullName>
    </recommendedName>
</protein>
<keyword evidence="4" id="KW-1185">Reference proteome</keyword>
<dbReference type="OrthoDB" id="3038990at2759"/>
<dbReference type="STRING" id="685588.A0A067STU1"/>
<dbReference type="Proteomes" id="UP000027222">
    <property type="component" value="Unassembled WGS sequence"/>
</dbReference>
<organism evidence="3 4">
    <name type="scientific">Galerina marginata (strain CBS 339.88)</name>
    <dbReference type="NCBI Taxonomy" id="685588"/>
    <lineage>
        <taxon>Eukaryota</taxon>
        <taxon>Fungi</taxon>
        <taxon>Dikarya</taxon>
        <taxon>Basidiomycota</taxon>
        <taxon>Agaricomycotina</taxon>
        <taxon>Agaricomycetes</taxon>
        <taxon>Agaricomycetidae</taxon>
        <taxon>Agaricales</taxon>
        <taxon>Agaricineae</taxon>
        <taxon>Strophariaceae</taxon>
        <taxon>Galerina</taxon>
    </lineage>
</organism>
<evidence type="ECO:0000259" key="2">
    <source>
        <dbReference type="Pfam" id="PF20151"/>
    </source>
</evidence>
<keyword evidence="1" id="KW-0472">Membrane</keyword>
<evidence type="ECO:0000313" key="4">
    <source>
        <dbReference type="Proteomes" id="UP000027222"/>
    </source>
</evidence>
<dbReference type="Pfam" id="PF20151">
    <property type="entry name" value="DUF6533"/>
    <property type="match status" value="1"/>
</dbReference>
<evidence type="ECO:0000313" key="3">
    <source>
        <dbReference type="EMBL" id="KDR70188.1"/>
    </source>
</evidence>
<reference evidence="4" key="1">
    <citation type="journal article" date="2014" name="Proc. Natl. Acad. Sci. U.S.A.">
        <title>Extensive sampling of basidiomycete genomes demonstrates inadequacy of the white-rot/brown-rot paradigm for wood decay fungi.</title>
        <authorList>
            <person name="Riley R."/>
            <person name="Salamov A.A."/>
            <person name="Brown D.W."/>
            <person name="Nagy L.G."/>
            <person name="Floudas D."/>
            <person name="Held B.W."/>
            <person name="Levasseur A."/>
            <person name="Lombard V."/>
            <person name="Morin E."/>
            <person name="Otillar R."/>
            <person name="Lindquist E.A."/>
            <person name="Sun H."/>
            <person name="LaButti K.M."/>
            <person name="Schmutz J."/>
            <person name="Jabbour D."/>
            <person name="Luo H."/>
            <person name="Baker S.E."/>
            <person name="Pisabarro A.G."/>
            <person name="Walton J.D."/>
            <person name="Blanchette R.A."/>
            <person name="Henrissat B."/>
            <person name="Martin F."/>
            <person name="Cullen D."/>
            <person name="Hibbett D.S."/>
            <person name="Grigoriev I.V."/>
        </authorList>
    </citation>
    <scope>NUCLEOTIDE SEQUENCE [LARGE SCALE GENOMIC DNA]</scope>
    <source>
        <strain evidence="4">CBS 339.88</strain>
    </source>
</reference>
<feature type="transmembrane region" description="Helical" evidence="1">
    <location>
        <begin position="220"/>
        <end position="239"/>
    </location>
</feature>
<feature type="domain" description="DUF6533" evidence="2">
    <location>
        <begin position="22"/>
        <end position="64"/>
    </location>
</feature>
<feature type="transmembrane region" description="Helical" evidence="1">
    <location>
        <begin position="13"/>
        <end position="33"/>
    </location>
</feature>